<accession>D9PN94</accession>
<dbReference type="InterPro" id="IPR036388">
    <property type="entry name" value="WH-like_DNA-bd_sf"/>
</dbReference>
<gene>
    <name evidence="2" type="ORF">LDC_3023</name>
</gene>
<organism evidence="2">
    <name type="scientific">sediment metagenome</name>
    <dbReference type="NCBI Taxonomy" id="749907"/>
    <lineage>
        <taxon>unclassified sequences</taxon>
        <taxon>metagenomes</taxon>
        <taxon>ecological metagenomes</taxon>
    </lineage>
</organism>
<comment type="caution">
    <text evidence="2">The sequence shown here is derived from an EMBL/GenBank/DDBJ whole genome shotgun (WGS) entry which is preliminary data.</text>
</comment>
<evidence type="ECO:0000313" key="2">
    <source>
        <dbReference type="EMBL" id="EFK94975.1"/>
    </source>
</evidence>
<proteinExistence type="predicted"/>
<reference evidence="2" key="2">
    <citation type="journal article" date="2011" name="Microb. Ecol.">
        <title>Taxonomic and Functional Metagenomic Profiling of the Microbial Community in the Anoxic Sediment of a Sub-saline Shallow Lake (Laguna de Carrizo, Central Spain).</title>
        <authorList>
            <person name="Ferrer M."/>
            <person name="Guazzaroni M.E."/>
            <person name="Richter M."/>
            <person name="Garcia-Salamanca A."/>
            <person name="Yarza P."/>
            <person name="Suarez-Suarez A."/>
            <person name="Solano J."/>
            <person name="Alcaide M."/>
            <person name="van Dillewijn P."/>
            <person name="Molina-Henares M.A."/>
            <person name="Lopez-Cortes N."/>
            <person name="Al-Ramahi Y."/>
            <person name="Guerrero C."/>
            <person name="Acosta A."/>
            <person name="de Eugenio L.I."/>
            <person name="Martinez V."/>
            <person name="Marques S."/>
            <person name="Rojo F."/>
            <person name="Santero E."/>
            <person name="Genilloud O."/>
            <person name="Perez-Perez J."/>
            <person name="Rossello-Mora R."/>
            <person name="Ramos J.L."/>
        </authorList>
    </citation>
    <scope>NUCLEOTIDE SEQUENCE</scope>
</reference>
<protein>
    <submittedName>
        <fullName evidence="2">Transcriptional regulator, TrmB</fullName>
    </submittedName>
</protein>
<dbReference type="InterPro" id="IPR051797">
    <property type="entry name" value="TrmB-like"/>
</dbReference>
<dbReference type="AlphaFoldDB" id="D9PN94"/>
<evidence type="ECO:0000259" key="1">
    <source>
        <dbReference type="Pfam" id="PF01978"/>
    </source>
</evidence>
<feature type="domain" description="Transcription regulator TrmB N-terminal" evidence="1">
    <location>
        <begin position="10"/>
        <end position="76"/>
    </location>
</feature>
<dbReference type="EMBL" id="ADZX01000932">
    <property type="protein sequence ID" value="EFK94975.1"/>
    <property type="molecule type" value="Genomic_DNA"/>
</dbReference>
<dbReference type="PANTHER" id="PTHR34293:SF1">
    <property type="entry name" value="HTH-TYPE TRANSCRIPTIONAL REGULATOR TRMBL2"/>
    <property type="match status" value="1"/>
</dbReference>
<dbReference type="Gene3D" id="1.10.10.10">
    <property type="entry name" value="Winged helix-like DNA-binding domain superfamily/Winged helix DNA-binding domain"/>
    <property type="match status" value="1"/>
</dbReference>
<dbReference type="InterPro" id="IPR002831">
    <property type="entry name" value="Tscrpt_reg_TrmB_N"/>
</dbReference>
<dbReference type="Pfam" id="PF01978">
    <property type="entry name" value="TrmB"/>
    <property type="match status" value="1"/>
</dbReference>
<name>D9PN94_9ZZZZ</name>
<sequence length="258" mass="29722">MDLNEKNLCDLGLKVKEARVYLATLELGQSLVTDISQKAAVNRTSGYHILERLCVRGLVIRTSGQGAKRKYAAEPPAYLLNIYEGKQKNLTRKIEKIKTLLPALNNLYKDKNKPVIKFYDGSEGIKKVYLETLKSKEEILAVGDIDEWENPVFNKWIRQYAKKRAARKIYERGLITATEKSAAWVNNYPATKKYSHFRWLPKDRFPYLGSEVDIYEDKVVVVLLKKPNYLGVLIQSAELARIMKTLFELAWEAAEKYN</sequence>
<dbReference type="PANTHER" id="PTHR34293">
    <property type="entry name" value="HTH-TYPE TRANSCRIPTIONAL REGULATOR TRMBL2"/>
    <property type="match status" value="1"/>
</dbReference>
<reference evidence="2" key="1">
    <citation type="submission" date="2010-07" db="EMBL/GenBank/DDBJ databases">
        <authorList>
            <consortium name="CONSOLIDER consortium CSD2007-00005"/>
            <person name="Guazzaroni M.-E."/>
            <person name="Richter M."/>
            <person name="Garcia-Salamanca A."/>
            <person name="Yarza P."/>
            <person name="Ferrer M."/>
        </authorList>
    </citation>
    <scope>NUCLEOTIDE SEQUENCE</scope>
</reference>